<comment type="caution">
    <text evidence="2">The sequence shown here is derived from an EMBL/GenBank/DDBJ whole genome shotgun (WGS) entry which is preliminary data.</text>
</comment>
<reference evidence="2" key="1">
    <citation type="submission" date="2019-10" db="EMBL/GenBank/DDBJ databases">
        <title>The sequence and de novo assembly of the wild yak genome.</title>
        <authorList>
            <person name="Liu Y."/>
        </authorList>
    </citation>
    <scope>NUCLEOTIDE SEQUENCE [LARGE SCALE GENOMIC DNA]</scope>
    <source>
        <strain evidence="2">WY2019</strain>
    </source>
</reference>
<feature type="region of interest" description="Disordered" evidence="1">
    <location>
        <begin position="1"/>
        <end position="20"/>
    </location>
</feature>
<protein>
    <submittedName>
        <fullName evidence="2">Uncharacterized protein</fullName>
    </submittedName>
</protein>
<evidence type="ECO:0000313" key="2">
    <source>
        <dbReference type="EMBL" id="MXQ90492.1"/>
    </source>
</evidence>
<feature type="compositionally biased region" description="Basic and acidic residues" evidence="1">
    <location>
        <begin position="11"/>
        <end position="20"/>
    </location>
</feature>
<dbReference type="EMBL" id="VBQZ03000064">
    <property type="protein sequence ID" value="MXQ90492.1"/>
    <property type="molecule type" value="Genomic_DNA"/>
</dbReference>
<proteinExistence type="predicted"/>
<accession>A0A6B0RLV7</accession>
<evidence type="ECO:0000313" key="3">
    <source>
        <dbReference type="Proteomes" id="UP000322234"/>
    </source>
</evidence>
<sequence length="105" mass="11562">MHTAGHAPRPGSRDPKEQGRLLRNGIGSAWKPRRIRYALPVLAASGKVGYSTENEALAVSPGAFWESQHCLLTLSPFLSQFRSLREGAPQFPVGKLAHAQRHHSR</sequence>
<dbReference type="Proteomes" id="UP000322234">
    <property type="component" value="Unassembled WGS sequence"/>
</dbReference>
<dbReference type="AlphaFoldDB" id="A0A6B0RLV7"/>
<evidence type="ECO:0000256" key="1">
    <source>
        <dbReference type="SAM" id="MobiDB-lite"/>
    </source>
</evidence>
<name>A0A6B0RLV7_9CETA</name>
<organism evidence="2 3">
    <name type="scientific">Bos mutus</name>
    <name type="common">wild yak</name>
    <dbReference type="NCBI Taxonomy" id="72004"/>
    <lineage>
        <taxon>Eukaryota</taxon>
        <taxon>Metazoa</taxon>
        <taxon>Chordata</taxon>
        <taxon>Craniata</taxon>
        <taxon>Vertebrata</taxon>
        <taxon>Euteleostomi</taxon>
        <taxon>Mammalia</taxon>
        <taxon>Eutheria</taxon>
        <taxon>Laurasiatheria</taxon>
        <taxon>Artiodactyla</taxon>
        <taxon>Ruminantia</taxon>
        <taxon>Pecora</taxon>
        <taxon>Bovidae</taxon>
        <taxon>Bovinae</taxon>
        <taxon>Bos</taxon>
    </lineage>
</organism>
<keyword evidence="3" id="KW-1185">Reference proteome</keyword>
<gene>
    <name evidence="2" type="ORF">E5288_WYG016064</name>
</gene>